<dbReference type="RefSeq" id="WP_249514707.1">
    <property type="nucleotide sequence ID" value="NZ_CP093366.1"/>
</dbReference>
<dbReference type="PANTHER" id="PTHR33594:SF1">
    <property type="entry name" value="HD_PDEASE DOMAIN-CONTAINING PROTEIN"/>
    <property type="match status" value="1"/>
</dbReference>
<proteinExistence type="predicted"/>
<dbReference type="PANTHER" id="PTHR33594">
    <property type="entry name" value="SUPERFAMILY HYDROLASE, PUTATIVE (AFU_ORTHOLOGUE AFUA_1G03035)-RELATED"/>
    <property type="match status" value="1"/>
</dbReference>
<dbReference type="InterPro" id="IPR003607">
    <property type="entry name" value="HD/PDEase_dom"/>
</dbReference>
<protein>
    <submittedName>
        <fullName evidence="2">HD domain-containing protein</fullName>
    </submittedName>
</protein>
<sequence length="216" mass="24770">MNLMQIQSFAQKTLGNDVSGHDYNHVCRVASLAVNLYQTDQPLTPDITALLQAASLLHDTIDDKLTDDILSRKQQLMQLLTEAGFDESQQQEIMQTITKMSFAQNLQHKQVLPTWGQYVQDADRLDALGAIGIARAFAYGASHKQLLYDPQLKPIELTSKTNYRQHQTTTINHFYEKLFHLEQLMNTTAGQQLAHQRTTYMRNFVQQFSKEWQGQI</sequence>
<dbReference type="CDD" id="cd00077">
    <property type="entry name" value="HDc"/>
    <property type="match status" value="1"/>
</dbReference>
<evidence type="ECO:0000313" key="3">
    <source>
        <dbReference type="Proteomes" id="UP000831495"/>
    </source>
</evidence>
<gene>
    <name evidence="2" type="ORF">MOO45_01715</name>
</gene>
<keyword evidence="3" id="KW-1185">Reference proteome</keyword>
<dbReference type="Gene3D" id="1.20.58.1910">
    <property type="match status" value="1"/>
</dbReference>
<dbReference type="Pfam" id="PF01966">
    <property type="entry name" value="HD"/>
    <property type="match status" value="1"/>
</dbReference>
<name>A0ABY4P9P0_9LACO</name>
<reference evidence="2" key="1">
    <citation type="journal article" date="2022" name="Int. J. Syst. Evol. Microbiol.">
        <title>Apilactobacillus apisilvae sp. nov., Nicolia spurrieriana gen. nov. sp. nov., Bombilactobacillus folatiphilus sp. nov. and Bombilactobacillus thymidiniphilus sp. nov., four new lactic acid bacterial isolates from stingless bees Tetragonula carbonaria and Austroplebeia australis.</title>
        <authorList>
            <person name="Oliphant S.A."/>
            <person name="Watson-Haigh N.S."/>
            <person name="Sumby K.M."/>
            <person name="Gardner J."/>
            <person name="Groom S."/>
            <person name="Jiranek V."/>
        </authorList>
    </citation>
    <scope>NUCLEOTIDE SEQUENCE</scope>
    <source>
        <strain evidence="2">SG4_D2</strain>
    </source>
</reference>
<dbReference type="Gene3D" id="1.10.472.50">
    <property type="entry name" value="HD-domain/PDEase-like"/>
    <property type="match status" value="1"/>
</dbReference>
<dbReference type="InterPro" id="IPR006674">
    <property type="entry name" value="HD_domain"/>
</dbReference>
<dbReference type="EMBL" id="CP093366">
    <property type="protein sequence ID" value="UQS82429.1"/>
    <property type="molecule type" value="Genomic_DNA"/>
</dbReference>
<organism evidence="2 3">
    <name type="scientific">Bombilactobacillus folatiphilus</name>
    <dbReference type="NCBI Taxonomy" id="2923362"/>
    <lineage>
        <taxon>Bacteria</taxon>
        <taxon>Bacillati</taxon>
        <taxon>Bacillota</taxon>
        <taxon>Bacilli</taxon>
        <taxon>Lactobacillales</taxon>
        <taxon>Lactobacillaceae</taxon>
        <taxon>Bombilactobacillus</taxon>
    </lineage>
</organism>
<dbReference type="Proteomes" id="UP000831495">
    <property type="component" value="Chromosome"/>
</dbReference>
<dbReference type="SUPFAM" id="SSF109604">
    <property type="entry name" value="HD-domain/PDEase-like"/>
    <property type="match status" value="1"/>
</dbReference>
<evidence type="ECO:0000313" key="2">
    <source>
        <dbReference type="EMBL" id="UQS82429.1"/>
    </source>
</evidence>
<accession>A0ABY4P9P0</accession>
<evidence type="ECO:0000259" key="1">
    <source>
        <dbReference type="Pfam" id="PF01966"/>
    </source>
</evidence>
<feature type="domain" description="HD" evidence="1">
    <location>
        <begin position="23"/>
        <end position="127"/>
    </location>
</feature>